<name>A0A427XQ93_9TREE</name>
<evidence type="ECO:0000259" key="2">
    <source>
        <dbReference type="Pfam" id="PF00443"/>
    </source>
</evidence>
<dbReference type="InterPro" id="IPR001394">
    <property type="entry name" value="Peptidase_C19_UCH"/>
</dbReference>
<dbReference type="AlphaFoldDB" id="A0A427XQ93"/>
<protein>
    <recommendedName>
        <fullName evidence="2">Peptidase C19 ubiquitin carboxyl-terminal hydrolase domain-containing protein</fullName>
    </recommendedName>
</protein>
<accession>A0A427XQ93</accession>
<dbReference type="Pfam" id="PF00443">
    <property type="entry name" value="UCH"/>
    <property type="match status" value="1"/>
</dbReference>
<feature type="region of interest" description="Disordered" evidence="1">
    <location>
        <begin position="260"/>
        <end position="293"/>
    </location>
</feature>
<dbReference type="GO" id="GO:0016579">
    <property type="term" value="P:protein deubiquitination"/>
    <property type="evidence" value="ECO:0007669"/>
    <property type="project" value="InterPro"/>
</dbReference>
<dbReference type="SUPFAM" id="SSF54001">
    <property type="entry name" value="Cysteine proteinases"/>
    <property type="match status" value="1"/>
</dbReference>
<dbReference type="InterPro" id="IPR038765">
    <property type="entry name" value="Papain-like_cys_pep_sf"/>
</dbReference>
<gene>
    <name evidence="3" type="ORF">EHS24_008418</name>
</gene>
<dbReference type="GeneID" id="39592961"/>
<comment type="caution">
    <text evidence="3">The sequence shown here is derived from an EMBL/GenBank/DDBJ whole genome shotgun (WGS) entry which is preliminary data.</text>
</comment>
<feature type="compositionally biased region" description="Low complexity" evidence="1">
    <location>
        <begin position="273"/>
        <end position="286"/>
    </location>
</feature>
<dbReference type="GO" id="GO:0004843">
    <property type="term" value="F:cysteine-type deubiquitinase activity"/>
    <property type="evidence" value="ECO:0007669"/>
    <property type="project" value="InterPro"/>
</dbReference>
<keyword evidence="4" id="KW-1185">Reference proteome</keyword>
<evidence type="ECO:0000313" key="4">
    <source>
        <dbReference type="Proteomes" id="UP000279236"/>
    </source>
</evidence>
<reference evidence="3 4" key="1">
    <citation type="submission" date="2018-11" db="EMBL/GenBank/DDBJ databases">
        <title>Genome sequence of Apiotrichum porosum DSM 27194.</title>
        <authorList>
            <person name="Aliyu H."/>
            <person name="Gorte O."/>
            <person name="Ochsenreither K."/>
        </authorList>
    </citation>
    <scope>NUCLEOTIDE SEQUENCE [LARGE SCALE GENOMIC DNA]</scope>
    <source>
        <strain evidence="3 4">DSM 27194</strain>
    </source>
</reference>
<dbReference type="Proteomes" id="UP000279236">
    <property type="component" value="Unassembled WGS sequence"/>
</dbReference>
<proteinExistence type="predicted"/>
<organism evidence="3 4">
    <name type="scientific">Apiotrichum porosum</name>
    <dbReference type="NCBI Taxonomy" id="105984"/>
    <lineage>
        <taxon>Eukaryota</taxon>
        <taxon>Fungi</taxon>
        <taxon>Dikarya</taxon>
        <taxon>Basidiomycota</taxon>
        <taxon>Agaricomycotina</taxon>
        <taxon>Tremellomycetes</taxon>
        <taxon>Trichosporonales</taxon>
        <taxon>Trichosporonaceae</taxon>
        <taxon>Apiotrichum</taxon>
    </lineage>
</organism>
<evidence type="ECO:0000256" key="1">
    <source>
        <dbReference type="SAM" id="MobiDB-lite"/>
    </source>
</evidence>
<evidence type="ECO:0000313" key="3">
    <source>
        <dbReference type="EMBL" id="RSH80987.1"/>
    </source>
</evidence>
<dbReference type="Gene3D" id="3.90.70.10">
    <property type="entry name" value="Cysteine proteinases"/>
    <property type="match status" value="1"/>
</dbReference>
<dbReference type="EMBL" id="RSCE01000007">
    <property type="protein sequence ID" value="RSH80987.1"/>
    <property type="molecule type" value="Genomic_DNA"/>
</dbReference>
<sequence>MSDASLIGLLNPPGTNSCWVNSVIQILYGIPEVAEAVRAHDCATTACTPECVMACLQLTFNRLDTEPTAFEAAALRHALGNKLAFAEGAQHDATEVLLSPRPPHCNVPHCNAPHCSARTPPAITAQPWPQVMVVACERWYSPDSTHAATGTAQAIHCPRTLEASSQSERYELAFCLVHEGHARDGGHWWVVDQTTTDPLILNEDNVELLTESSYDSYDVATQWVSAVYVLRANMLEEEGVLASLDEAAVTNELEYDWDATSGGDSGINSSHDGLGPAGPAALPLPGIGSLPVP</sequence>
<dbReference type="RefSeq" id="XP_028475706.1">
    <property type="nucleotide sequence ID" value="XM_028623732.1"/>
</dbReference>
<feature type="domain" description="Peptidase C19 ubiquitin carboxyl-terminal hydrolase" evidence="2">
    <location>
        <begin position="15"/>
        <end position="98"/>
    </location>
</feature>